<dbReference type="EMBL" id="JADNYJ010000080">
    <property type="protein sequence ID" value="KAF8889430.1"/>
    <property type="molecule type" value="Genomic_DNA"/>
</dbReference>
<comment type="caution">
    <text evidence="1">The sequence shown here is derived from an EMBL/GenBank/DDBJ whole genome shotgun (WGS) entry which is preliminary data.</text>
</comment>
<sequence length="200" mass="23293">MKTSQKKSSSTSSNHAFKTLITCQSTCKSWRNLIQTADIALAPARRHLLTFYNSLMRSSYFHYPDSTPNVKPKPQPKKVRKAKFNHEAEADCLRKYFQNVPDAFVMWTREWPGPIAVCYHSTYFGLRPKMVQCLNYGTYEMRFWLVNRTKGEIWQVGVANARRACECPGVDKSRPYGIDPMQHQPHKRFEICLKILEPNK</sequence>
<evidence type="ECO:0000313" key="2">
    <source>
        <dbReference type="Proteomes" id="UP000724874"/>
    </source>
</evidence>
<evidence type="ECO:0008006" key="3">
    <source>
        <dbReference type="Google" id="ProtNLM"/>
    </source>
</evidence>
<keyword evidence="2" id="KW-1185">Reference proteome</keyword>
<reference evidence="1" key="1">
    <citation type="submission" date="2020-11" db="EMBL/GenBank/DDBJ databases">
        <authorList>
            <consortium name="DOE Joint Genome Institute"/>
            <person name="Ahrendt S."/>
            <person name="Riley R."/>
            <person name="Andreopoulos W."/>
            <person name="LaButti K."/>
            <person name="Pangilinan J."/>
            <person name="Ruiz-duenas F.J."/>
            <person name="Barrasa J.M."/>
            <person name="Sanchez-Garcia M."/>
            <person name="Camarero S."/>
            <person name="Miyauchi S."/>
            <person name="Serrano A."/>
            <person name="Linde D."/>
            <person name="Babiker R."/>
            <person name="Drula E."/>
            <person name="Ayuso-Fernandez I."/>
            <person name="Pacheco R."/>
            <person name="Padilla G."/>
            <person name="Ferreira P."/>
            <person name="Barriuso J."/>
            <person name="Kellner H."/>
            <person name="Castanera R."/>
            <person name="Alfaro M."/>
            <person name="Ramirez L."/>
            <person name="Pisabarro A.G."/>
            <person name="Kuo A."/>
            <person name="Tritt A."/>
            <person name="Lipzen A."/>
            <person name="He G."/>
            <person name="Yan M."/>
            <person name="Ng V."/>
            <person name="Cullen D."/>
            <person name="Martin F."/>
            <person name="Rosso M.-N."/>
            <person name="Henrissat B."/>
            <person name="Hibbett D."/>
            <person name="Martinez A.T."/>
            <person name="Grigoriev I.V."/>
        </authorList>
    </citation>
    <scope>NUCLEOTIDE SEQUENCE</scope>
    <source>
        <strain evidence="1">AH 44721</strain>
    </source>
</reference>
<dbReference type="AlphaFoldDB" id="A0A9P5NI46"/>
<evidence type="ECO:0000313" key="1">
    <source>
        <dbReference type="EMBL" id="KAF8889430.1"/>
    </source>
</evidence>
<name>A0A9P5NI46_GYMJU</name>
<protein>
    <recommendedName>
        <fullName evidence="3">F-box domain-containing protein</fullName>
    </recommendedName>
</protein>
<accession>A0A9P5NI46</accession>
<proteinExistence type="predicted"/>
<gene>
    <name evidence="1" type="ORF">CPB84DRAFT_1785561</name>
</gene>
<dbReference type="Proteomes" id="UP000724874">
    <property type="component" value="Unassembled WGS sequence"/>
</dbReference>
<organism evidence="1 2">
    <name type="scientific">Gymnopilus junonius</name>
    <name type="common">Spectacular rustgill mushroom</name>
    <name type="synonym">Gymnopilus spectabilis subsp. junonius</name>
    <dbReference type="NCBI Taxonomy" id="109634"/>
    <lineage>
        <taxon>Eukaryota</taxon>
        <taxon>Fungi</taxon>
        <taxon>Dikarya</taxon>
        <taxon>Basidiomycota</taxon>
        <taxon>Agaricomycotina</taxon>
        <taxon>Agaricomycetes</taxon>
        <taxon>Agaricomycetidae</taxon>
        <taxon>Agaricales</taxon>
        <taxon>Agaricineae</taxon>
        <taxon>Hymenogastraceae</taxon>
        <taxon>Gymnopilus</taxon>
    </lineage>
</organism>